<dbReference type="InterPro" id="IPR043502">
    <property type="entry name" value="DNA/RNA_pol_sf"/>
</dbReference>
<dbReference type="EMBL" id="BMAU01021265">
    <property type="protein sequence ID" value="GFY06907.1"/>
    <property type="molecule type" value="Genomic_DNA"/>
</dbReference>
<dbReference type="GO" id="GO:0071897">
    <property type="term" value="P:DNA biosynthetic process"/>
    <property type="evidence" value="ECO:0007669"/>
    <property type="project" value="UniProtKB-ARBA"/>
</dbReference>
<name>A0A8X6V6Q6_TRICX</name>
<reference evidence="1" key="1">
    <citation type="submission" date="2020-08" db="EMBL/GenBank/DDBJ databases">
        <title>Multicomponent nature underlies the extraordinary mechanical properties of spider dragline silk.</title>
        <authorList>
            <person name="Kono N."/>
            <person name="Nakamura H."/>
            <person name="Mori M."/>
            <person name="Yoshida Y."/>
            <person name="Ohtoshi R."/>
            <person name="Malay A.D."/>
            <person name="Moran D.A.P."/>
            <person name="Tomita M."/>
            <person name="Numata K."/>
            <person name="Arakawa K."/>
        </authorList>
    </citation>
    <scope>NUCLEOTIDE SEQUENCE</scope>
</reference>
<protein>
    <submittedName>
        <fullName evidence="1">Uncharacterized protein</fullName>
    </submittedName>
</protein>
<sequence>MCGMILITPSQRDYLRILWKSDKNDLVSTYILNAATYGTTSAPFLAARTLTYIAIENREKFPVAAEILEIDFYVNDLVLGGSSGNKGVQRFVLIENYKSLELHGFSDASEKAFGTFIYLRCTNSSEQLLMRLLCSNSRIAPIKRISIPRLELCAAGLLSRLVKKVIASLKLEFDGVYFWIDSTIVLE</sequence>
<organism evidence="1 2">
    <name type="scientific">Trichonephila clavipes</name>
    <name type="common">Golden silk orbweaver</name>
    <name type="synonym">Nephila clavipes</name>
    <dbReference type="NCBI Taxonomy" id="2585209"/>
    <lineage>
        <taxon>Eukaryota</taxon>
        <taxon>Metazoa</taxon>
        <taxon>Ecdysozoa</taxon>
        <taxon>Arthropoda</taxon>
        <taxon>Chelicerata</taxon>
        <taxon>Arachnida</taxon>
        <taxon>Araneae</taxon>
        <taxon>Araneomorphae</taxon>
        <taxon>Entelegynae</taxon>
        <taxon>Araneoidea</taxon>
        <taxon>Nephilidae</taxon>
        <taxon>Trichonephila</taxon>
    </lineage>
</organism>
<dbReference type="Pfam" id="PF05380">
    <property type="entry name" value="Peptidase_A17"/>
    <property type="match status" value="1"/>
</dbReference>
<keyword evidence="2" id="KW-1185">Reference proteome</keyword>
<dbReference type="Proteomes" id="UP000887159">
    <property type="component" value="Unassembled WGS sequence"/>
</dbReference>
<dbReference type="SUPFAM" id="SSF56672">
    <property type="entry name" value="DNA/RNA polymerases"/>
    <property type="match status" value="1"/>
</dbReference>
<dbReference type="PANTHER" id="PTHR47331:SF1">
    <property type="entry name" value="GAG-LIKE PROTEIN"/>
    <property type="match status" value="1"/>
</dbReference>
<dbReference type="InterPro" id="IPR008042">
    <property type="entry name" value="Retrotrans_Pao"/>
</dbReference>
<accession>A0A8X6V6Q6</accession>
<evidence type="ECO:0000313" key="1">
    <source>
        <dbReference type="EMBL" id="GFY06907.1"/>
    </source>
</evidence>
<comment type="caution">
    <text evidence="1">The sequence shown here is derived from an EMBL/GenBank/DDBJ whole genome shotgun (WGS) entry which is preliminary data.</text>
</comment>
<dbReference type="AlphaFoldDB" id="A0A8X6V6Q6"/>
<gene>
    <name evidence="1" type="primary">AVEN_219_1</name>
    <name evidence="1" type="ORF">TNCV_4090091</name>
</gene>
<proteinExistence type="predicted"/>
<evidence type="ECO:0000313" key="2">
    <source>
        <dbReference type="Proteomes" id="UP000887159"/>
    </source>
</evidence>
<dbReference type="PANTHER" id="PTHR47331">
    <property type="entry name" value="PHD-TYPE DOMAIN-CONTAINING PROTEIN"/>
    <property type="match status" value="1"/>
</dbReference>